<dbReference type="EMBL" id="BARW01022588">
    <property type="protein sequence ID" value="GAJ00857.1"/>
    <property type="molecule type" value="Genomic_DNA"/>
</dbReference>
<reference evidence="1" key="1">
    <citation type="journal article" date="2014" name="Front. Microbiol.">
        <title>High frequency of phylogenetically diverse reductive dehalogenase-homologous genes in deep subseafloor sedimentary metagenomes.</title>
        <authorList>
            <person name="Kawai M."/>
            <person name="Futagami T."/>
            <person name="Toyoda A."/>
            <person name="Takaki Y."/>
            <person name="Nishi S."/>
            <person name="Hori S."/>
            <person name="Arai W."/>
            <person name="Tsubouchi T."/>
            <person name="Morono Y."/>
            <person name="Uchiyama I."/>
            <person name="Ito T."/>
            <person name="Fujiyama A."/>
            <person name="Inagaki F."/>
            <person name="Takami H."/>
        </authorList>
    </citation>
    <scope>NUCLEOTIDE SEQUENCE</scope>
    <source>
        <strain evidence="1">Expedition CK06-06</strain>
    </source>
</reference>
<proteinExistence type="predicted"/>
<dbReference type="AlphaFoldDB" id="X1UB92"/>
<name>X1UB92_9ZZZZ</name>
<accession>X1UB92</accession>
<evidence type="ECO:0000313" key="1">
    <source>
        <dbReference type="EMBL" id="GAJ00857.1"/>
    </source>
</evidence>
<comment type="caution">
    <text evidence="1">The sequence shown here is derived from an EMBL/GenBank/DDBJ whole genome shotgun (WGS) entry which is preliminary data.</text>
</comment>
<feature type="non-terminal residue" evidence="1">
    <location>
        <position position="168"/>
    </location>
</feature>
<protein>
    <submittedName>
        <fullName evidence="1">Uncharacterized protein</fullName>
    </submittedName>
</protein>
<gene>
    <name evidence="1" type="ORF">S12H4_37649</name>
</gene>
<organism evidence="1">
    <name type="scientific">marine sediment metagenome</name>
    <dbReference type="NCBI Taxonomy" id="412755"/>
    <lineage>
        <taxon>unclassified sequences</taxon>
        <taxon>metagenomes</taxon>
        <taxon>ecological metagenomes</taxon>
    </lineage>
</organism>
<sequence length="168" mass="19084">MAIKFSGIEQEVIILRAVTDLIDSMVNFAVMSLLGNDPDSNILFESSTHQGFFNIILVDFLSCTDKEGPSKKISYLGGLREIVNNPCFDENNSVHNLKVTTQEFKDWLEQKVEVDVWLPSIDRETKLKISRFDFLKMTGNISKHNYLRAINVAKKLKRILSESGITVD</sequence>